<keyword evidence="2" id="KW-0472">Membrane</keyword>
<feature type="transmembrane region" description="Helical" evidence="2">
    <location>
        <begin position="78"/>
        <end position="99"/>
    </location>
</feature>
<dbReference type="WBParaSite" id="PSAMB.scaffold496size49328.g6322.t1">
    <property type="protein sequence ID" value="PSAMB.scaffold496size49328.g6322.t1"/>
    <property type="gene ID" value="PSAMB.scaffold496size49328.g6322"/>
</dbReference>
<evidence type="ECO:0000313" key="4">
    <source>
        <dbReference type="WBParaSite" id="PSAMB.scaffold496size49328.g6322.t1"/>
    </source>
</evidence>
<feature type="transmembrane region" description="Helical" evidence="2">
    <location>
        <begin position="41"/>
        <end position="66"/>
    </location>
</feature>
<evidence type="ECO:0000256" key="2">
    <source>
        <dbReference type="SAM" id="Phobius"/>
    </source>
</evidence>
<dbReference type="Gene3D" id="1.20.1070.10">
    <property type="entry name" value="Rhodopsin 7-helix transmembrane proteins"/>
    <property type="match status" value="1"/>
</dbReference>
<name>A0A914WPV1_9BILA</name>
<dbReference type="SUPFAM" id="SSF81321">
    <property type="entry name" value="Family A G protein-coupled receptor-like"/>
    <property type="match status" value="1"/>
</dbReference>
<feature type="region of interest" description="Disordered" evidence="1">
    <location>
        <begin position="159"/>
        <end position="190"/>
    </location>
</feature>
<reference evidence="4" key="1">
    <citation type="submission" date="2022-11" db="UniProtKB">
        <authorList>
            <consortium name="WormBaseParasite"/>
        </authorList>
    </citation>
    <scope>IDENTIFICATION</scope>
</reference>
<keyword evidence="3" id="KW-1185">Reference proteome</keyword>
<keyword evidence="2" id="KW-1133">Transmembrane helix</keyword>
<evidence type="ECO:0000313" key="3">
    <source>
        <dbReference type="Proteomes" id="UP000887566"/>
    </source>
</evidence>
<feature type="transmembrane region" description="Helical" evidence="2">
    <location>
        <begin position="6"/>
        <end position="29"/>
    </location>
</feature>
<dbReference type="AlphaFoldDB" id="A0A914WPV1"/>
<organism evidence="3 4">
    <name type="scientific">Plectus sambesii</name>
    <dbReference type="NCBI Taxonomy" id="2011161"/>
    <lineage>
        <taxon>Eukaryota</taxon>
        <taxon>Metazoa</taxon>
        <taxon>Ecdysozoa</taxon>
        <taxon>Nematoda</taxon>
        <taxon>Chromadorea</taxon>
        <taxon>Plectida</taxon>
        <taxon>Plectina</taxon>
        <taxon>Plectoidea</taxon>
        <taxon>Plectidae</taxon>
        <taxon>Plectus</taxon>
    </lineage>
</organism>
<sequence length="190" mass="21282">MLLHYSVALFAFLVSILSIVGNVLTIYILRSQTKCSQQIRIYQIQLAISHIVSPVATYWMLIASSLNGAWLFGEIGRAYIIFILFFGFIFPLFIIFFSYRRVCLVLFESALFRQQTKVHGRLESSGEIDLINSGIALTSASPRLSPNQNYIFGVDYSSGTNKSDESSSRGGRWRADEHGALGDDSELAHL</sequence>
<protein>
    <submittedName>
        <fullName evidence="4">G protein-coupled receptor</fullName>
    </submittedName>
</protein>
<feature type="compositionally biased region" description="Basic and acidic residues" evidence="1">
    <location>
        <begin position="162"/>
        <end position="190"/>
    </location>
</feature>
<accession>A0A914WPV1</accession>
<keyword evidence="2" id="KW-0812">Transmembrane</keyword>
<dbReference type="Proteomes" id="UP000887566">
    <property type="component" value="Unplaced"/>
</dbReference>
<evidence type="ECO:0000256" key="1">
    <source>
        <dbReference type="SAM" id="MobiDB-lite"/>
    </source>
</evidence>
<proteinExistence type="predicted"/>